<dbReference type="InterPro" id="IPR011042">
    <property type="entry name" value="6-blade_b-propeller_TolB-like"/>
</dbReference>
<reference evidence="2 3" key="1">
    <citation type="submission" date="2020-02" db="EMBL/GenBank/DDBJ databases">
        <authorList>
            <person name="Kim M.K."/>
        </authorList>
    </citation>
    <scope>NUCLEOTIDE SEQUENCE [LARGE SCALE GENOMIC DNA]</scope>
    <source>
        <strain evidence="2 3">BT327</strain>
    </source>
</reference>
<dbReference type="SUPFAM" id="SSF52833">
    <property type="entry name" value="Thioredoxin-like"/>
    <property type="match status" value="1"/>
</dbReference>
<proteinExistence type="predicted"/>
<dbReference type="Pfam" id="PF13905">
    <property type="entry name" value="Thioredoxin_8"/>
    <property type="match status" value="1"/>
</dbReference>
<dbReference type="PROSITE" id="PS51352">
    <property type="entry name" value="THIOREDOXIN_2"/>
    <property type="match status" value="1"/>
</dbReference>
<dbReference type="Gene3D" id="2.120.10.30">
    <property type="entry name" value="TolB, C-terminal domain"/>
    <property type="match status" value="2"/>
</dbReference>
<comment type="caution">
    <text evidence="2">The sequence shown here is derived from an EMBL/GenBank/DDBJ whole genome shotgun (WGS) entry which is preliminary data.</text>
</comment>
<dbReference type="SUPFAM" id="SSF101898">
    <property type="entry name" value="NHL repeat"/>
    <property type="match status" value="1"/>
</dbReference>
<dbReference type="EMBL" id="JAAGWD010000001">
    <property type="protein sequence ID" value="NEM96500.1"/>
    <property type="molecule type" value="Genomic_DNA"/>
</dbReference>
<dbReference type="InterPro" id="IPR036249">
    <property type="entry name" value="Thioredoxin-like_sf"/>
</dbReference>
<dbReference type="Proteomes" id="UP000474777">
    <property type="component" value="Unassembled WGS sequence"/>
</dbReference>
<evidence type="ECO:0000313" key="3">
    <source>
        <dbReference type="Proteomes" id="UP000474777"/>
    </source>
</evidence>
<dbReference type="PANTHER" id="PTHR46388:SF2">
    <property type="entry name" value="NHL REPEAT-CONTAINING PROTEIN 2"/>
    <property type="match status" value="1"/>
</dbReference>
<gene>
    <name evidence="2" type="ORF">GXP69_02225</name>
</gene>
<dbReference type="RefSeq" id="WP_163911814.1">
    <property type="nucleotide sequence ID" value="NZ_JAAGWD010000001.1"/>
</dbReference>
<dbReference type="Gene3D" id="3.40.30.10">
    <property type="entry name" value="Glutaredoxin"/>
    <property type="match status" value="1"/>
</dbReference>
<evidence type="ECO:0000259" key="1">
    <source>
        <dbReference type="PROSITE" id="PS51352"/>
    </source>
</evidence>
<dbReference type="InterPro" id="IPR013766">
    <property type="entry name" value="Thioredoxin_domain"/>
</dbReference>
<dbReference type="InterPro" id="IPR012336">
    <property type="entry name" value="Thioredoxin-like_fold"/>
</dbReference>
<dbReference type="AlphaFoldDB" id="A0A6B3LSN1"/>
<organism evidence="2 3">
    <name type="scientific">Pontibacter burrus</name>
    <dbReference type="NCBI Taxonomy" id="2704466"/>
    <lineage>
        <taxon>Bacteria</taxon>
        <taxon>Pseudomonadati</taxon>
        <taxon>Bacteroidota</taxon>
        <taxon>Cytophagia</taxon>
        <taxon>Cytophagales</taxon>
        <taxon>Hymenobacteraceae</taxon>
        <taxon>Pontibacter</taxon>
    </lineage>
</organism>
<evidence type="ECO:0000313" key="2">
    <source>
        <dbReference type="EMBL" id="NEM96500.1"/>
    </source>
</evidence>
<sequence>MLTGRVNAPDLRTAHGWLNTNRELTIKDLRGKIVLLDFWTFGCINCQHIVPDLKRLEEEFNDVLVVIGVHSAKFDAEKQNETIKQAILKFGIEHPVLNDADYKLWDQYGIKAWPTIVLIDPHGKVVGQHAGEGVYDRVQPYIQRLKAEFKDELNYEPVDFHVERRETSVLFFPSKLISDPEGNIYLSDSGHNRILKLNQQGLILETIGSGEQGFSDGNYSNATFYEPHGMALRGDMLYIADAKNNAIRKVDLKHKMVTTIAGNGELDYYFMDERTQEPVNPNSPWDLLIYGESMFIASAGNHQVLRMDLNTEKVYRFAGSGREALADGRWLESAFNQPSGLAINGNVLYVADAEASAIRTINIDTGMVLTPLGQGLFDFGDIDGHVDDALLQHCVGVEIIDSDVYIADTYNGKIKVLDLSRNRVRTLTSGLHEPNDLLFLNGKLWVTSTNSHQLFKVDLNTGEKEEVLIVS</sequence>
<dbReference type="PANTHER" id="PTHR46388">
    <property type="entry name" value="NHL REPEAT-CONTAINING PROTEIN 2"/>
    <property type="match status" value="1"/>
</dbReference>
<feature type="domain" description="Thioredoxin" evidence="1">
    <location>
        <begin position="2"/>
        <end position="147"/>
    </location>
</feature>
<keyword evidence="3" id="KW-1185">Reference proteome</keyword>
<name>A0A6B3LSN1_9BACT</name>
<accession>A0A6B3LSN1</accession>
<protein>
    <submittedName>
        <fullName evidence="2">Redoxin domain-containing protein</fullName>
    </submittedName>
</protein>